<proteinExistence type="predicted"/>
<name>A0A177XUQ6_9VIBR</name>
<dbReference type="Pfam" id="PF22011">
    <property type="entry name" value="DUF6931"/>
    <property type="match status" value="1"/>
</dbReference>
<accession>A0A177XUQ6</accession>
<dbReference type="RefSeq" id="WP_049844018.1">
    <property type="nucleotide sequence ID" value="NZ_LLEI02000083.1"/>
</dbReference>
<evidence type="ECO:0000313" key="2">
    <source>
        <dbReference type="Proteomes" id="UP000078406"/>
    </source>
</evidence>
<comment type="caution">
    <text evidence="1">The sequence shown here is derived from an EMBL/GenBank/DDBJ whole genome shotgun (WGS) entry which is preliminary data.</text>
</comment>
<sequence length="190" mass="21130">MTYKKIPYQSCGQLLPRFSASEEAKELLNEDLSIEETIQTLQDNKLYNDLVQFLAHSLPVREAIWWASLCIQLRNDVWNSTQSQCIQTAQQWVQGPAEDLRRKAELLSNRLDLNCGPSWLTQSVFWNGSGSIVAPDLPAVLPDPFLYAKAVAGAINHAAALPNWDGSEQYYTQSVNYALNIANGGNGGTE</sequence>
<reference evidence="1 2" key="1">
    <citation type="journal article" date="2016" name="Syst. Appl. Microbiol.">
        <title>Vibrio bivalvicida sp. nov., a novel larval pathogen for bivalve molluscs reared in a hatchery.</title>
        <authorList>
            <person name="Dubert J."/>
            <person name="Romalde J.L."/>
            <person name="Prado S."/>
            <person name="Barja J.L."/>
        </authorList>
    </citation>
    <scope>NUCLEOTIDE SEQUENCE [LARGE SCALE GENOMIC DNA]</scope>
    <source>
        <strain evidence="1 2">605</strain>
    </source>
</reference>
<evidence type="ECO:0008006" key="3">
    <source>
        <dbReference type="Google" id="ProtNLM"/>
    </source>
</evidence>
<dbReference type="AlphaFoldDB" id="A0A177XUQ6"/>
<organism evidence="1 2">
    <name type="scientific">Vibrio bivalvicida</name>
    <dbReference type="NCBI Taxonomy" id="1276888"/>
    <lineage>
        <taxon>Bacteria</taxon>
        <taxon>Pseudomonadati</taxon>
        <taxon>Pseudomonadota</taxon>
        <taxon>Gammaproteobacteria</taxon>
        <taxon>Vibrionales</taxon>
        <taxon>Vibrionaceae</taxon>
        <taxon>Vibrio</taxon>
        <taxon>Vibrio oreintalis group</taxon>
    </lineage>
</organism>
<evidence type="ECO:0000313" key="1">
    <source>
        <dbReference type="EMBL" id="OAJ92334.1"/>
    </source>
</evidence>
<gene>
    <name evidence="1" type="ORF">APB76_20265</name>
</gene>
<dbReference type="Proteomes" id="UP000078406">
    <property type="component" value="Unassembled WGS sequence"/>
</dbReference>
<protein>
    <recommendedName>
        <fullName evidence="3">Twin-arginine translocation pathway signal</fullName>
    </recommendedName>
</protein>
<dbReference type="InterPro" id="IPR053855">
    <property type="entry name" value="DUF6931"/>
</dbReference>
<dbReference type="EMBL" id="LLEI02000083">
    <property type="protein sequence ID" value="OAJ92334.1"/>
    <property type="molecule type" value="Genomic_DNA"/>
</dbReference>